<feature type="transmembrane region" description="Helical" evidence="2">
    <location>
        <begin position="64"/>
        <end position="87"/>
    </location>
</feature>
<feature type="compositionally biased region" description="Polar residues" evidence="1">
    <location>
        <begin position="282"/>
        <end position="302"/>
    </location>
</feature>
<keyword evidence="2" id="KW-1133">Transmembrane helix</keyword>
<reference evidence="3 4" key="1">
    <citation type="journal article" date="2012" name="J. Bacteriol.">
        <title>Complete Genome Sequence of Paenibacillus mucilaginosus 3016, a Bacterium Functional as Microbial Fertilizer.</title>
        <authorList>
            <person name="Ma M."/>
            <person name="Wang Z."/>
            <person name="Li L."/>
            <person name="Jiang X."/>
            <person name="Guan D."/>
            <person name="Cao F."/>
            <person name="Chen H."/>
            <person name="Wang X."/>
            <person name="Shen D."/>
            <person name="Du B."/>
            <person name="Li J."/>
        </authorList>
    </citation>
    <scope>NUCLEOTIDE SEQUENCE [LARGE SCALE GENOMIC DNA]</scope>
    <source>
        <strain evidence="3 4">3016</strain>
    </source>
</reference>
<dbReference type="AlphaFoldDB" id="H6NNB9"/>
<dbReference type="KEGG" id="pmq:PM3016_5822"/>
<keyword evidence="2" id="KW-0812">Transmembrane</keyword>
<keyword evidence="4" id="KW-1185">Reference proteome</keyword>
<feature type="transmembrane region" description="Helical" evidence="2">
    <location>
        <begin position="135"/>
        <end position="153"/>
    </location>
</feature>
<feature type="transmembrane region" description="Helical" evidence="2">
    <location>
        <begin position="38"/>
        <end position="58"/>
    </location>
</feature>
<feature type="transmembrane region" description="Helical" evidence="2">
    <location>
        <begin position="6"/>
        <end position="26"/>
    </location>
</feature>
<accession>H6NNB9</accession>
<evidence type="ECO:0000313" key="4">
    <source>
        <dbReference type="Proteomes" id="UP000007523"/>
    </source>
</evidence>
<dbReference type="Gene3D" id="3.30.70.270">
    <property type="match status" value="1"/>
</dbReference>
<sequence length="316" mass="35880">MPQDVFLNLSMNFLTMFVFFQLYFRYKVYVRSETVRHIILGVGFGLAQFLYRSFPIFIEGYREPIIIGGATFITAAVFGGGIAAFIAGCFPDLIGLAVRLIDPEGRPFMPGFLVFIWVTVAVVVLAFRFLKWRRWQIWLLLNFVFYVLLHFLTPNSASTSFAVYRMAIELGCGALIYYFVSYMHQAHVTQKQLERYALTDGLTGISNVRFFQEVFPKLFSAAQRGKIGLSLLVTDIDFLKRSTIRSVIRPETRCWSNMRACSGTTSGVRRLSRATAVRNFRSCSPMSTGSRRSKPPNGSMSWSGRMCSSKGTRRVP</sequence>
<feature type="transmembrane region" description="Helical" evidence="2">
    <location>
        <begin position="108"/>
        <end position="129"/>
    </location>
</feature>
<organism evidence="3 4">
    <name type="scientific">Paenibacillus mucilaginosus 3016</name>
    <dbReference type="NCBI Taxonomy" id="1116391"/>
    <lineage>
        <taxon>Bacteria</taxon>
        <taxon>Bacillati</taxon>
        <taxon>Bacillota</taxon>
        <taxon>Bacilli</taxon>
        <taxon>Bacillales</taxon>
        <taxon>Paenibacillaceae</taxon>
        <taxon>Paenibacillus</taxon>
    </lineage>
</organism>
<evidence type="ECO:0000256" key="1">
    <source>
        <dbReference type="SAM" id="MobiDB-lite"/>
    </source>
</evidence>
<dbReference type="InterPro" id="IPR043128">
    <property type="entry name" value="Rev_trsase/Diguanyl_cyclase"/>
</dbReference>
<feature type="region of interest" description="Disordered" evidence="1">
    <location>
        <begin position="282"/>
        <end position="316"/>
    </location>
</feature>
<dbReference type="Proteomes" id="UP000007523">
    <property type="component" value="Chromosome"/>
</dbReference>
<evidence type="ECO:0000256" key="2">
    <source>
        <dbReference type="SAM" id="Phobius"/>
    </source>
</evidence>
<dbReference type="HOGENOM" id="CLU_879530_0_0_9"/>
<name>H6NNB9_9BACL</name>
<feature type="transmembrane region" description="Helical" evidence="2">
    <location>
        <begin position="162"/>
        <end position="180"/>
    </location>
</feature>
<dbReference type="STRING" id="1116391.PM3016_5822"/>
<dbReference type="EMBL" id="CP003235">
    <property type="protein sequence ID" value="AFC32498.1"/>
    <property type="molecule type" value="Genomic_DNA"/>
</dbReference>
<protein>
    <submittedName>
        <fullName evidence="3">GGDEF-domain-containing protein</fullName>
    </submittedName>
</protein>
<keyword evidence="2" id="KW-0472">Membrane</keyword>
<gene>
    <name evidence="3" type="ORF">PM3016_5822</name>
</gene>
<evidence type="ECO:0000313" key="3">
    <source>
        <dbReference type="EMBL" id="AFC32498.1"/>
    </source>
</evidence>
<proteinExistence type="predicted"/>